<dbReference type="AlphaFoldDB" id="A0AAD7TFV4"/>
<dbReference type="GO" id="GO:0016491">
    <property type="term" value="F:oxidoreductase activity"/>
    <property type="evidence" value="ECO:0007669"/>
    <property type="project" value="UniProtKB-KW"/>
</dbReference>
<gene>
    <name evidence="5" type="ORF">ONZ51_g12356</name>
</gene>
<protein>
    <recommendedName>
        <fullName evidence="7">C-factor</fullName>
    </recommendedName>
</protein>
<dbReference type="EMBL" id="JAPEVG010000741">
    <property type="protein sequence ID" value="KAJ8455728.1"/>
    <property type="molecule type" value="Genomic_DNA"/>
</dbReference>
<evidence type="ECO:0008006" key="7">
    <source>
        <dbReference type="Google" id="ProtNLM"/>
    </source>
</evidence>
<dbReference type="Gene3D" id="3.40.50.720">
    <property type="entry name" value="NAD(P)-binding Rossmann-like Domain"/>
    <property type="match status" value="1"/>
</dbReference>
<evidence type="ECO:0000313" key="6">
    <source>
        <dbReference type="Proteomes" id="UP001215151"/>
    </source>
</evidence>
<keyword evidence="3" id="KW-0560">Oxidoreductase</keyword>
<evidence type="ECO:0000256" key="3">
    <source>
        <dbReference type="ARBA" id="ARBA00023002"/>
    </source>
</evidence>
<proteinExistence type="inferred from homology"/>
<evidence type="ECO:0000256" key="2">
    <source>
        <dbReference type="ARBA" id="ARBA00022857"/>
    </source>
</evidence>
<dbReference type="PRINTS" id="PR00080">
    <property type="entry name" value="SDRFAMILY"/>
</dbReference>
<dbReference type="SUPFAM" id="SSF51735">
    <property type="entry name" value="NAD(P)-binding Rossmann-fold domains"/>
    <property type="match status" value="1"/>
</dbReference>
<dbReference type="Pfam" id="PF00106">
    <property type="entry name" value="adh_short"/>
    <property type="match status" value="1"/>
</dbReference>
<keyword evidence="2" id="KW-0521">NADP</keyword>
<dbReference type="PANTHER" id="PTHR43544:SF7">
    <property type="entry name" value="NADB-LER2"/>
    <property type="match status" value="1"/>
</dbReference>
<comment type="similarity">
    <text evidence="1 4">Belongs to the short-chain dehydrogenases/reductases (SDR) family.</text>
</comment>
<comment type="caution">
    <text evidence="5">The sequence shown here is derived from an EMBL/GenBank/DDBJ whole genome shotgun (WGS) entry which is preliminary data.</text>
</comment>
<dbReference type="InterPro" id="IPR002347">
    <property type="entry name" value="SDR_fam"/>
</dbReference>
<dbReference type="GO" id="GO:0005737">
    <property type="term" value="C:cytoplasm"/>
    <property type="evidence" value="ECO:0007669"/>
    <property type="project" value="TreeGrafter"/>
</dbReference>
<evidence type="ECO:0000256" key="4">
    <source>
        <dbReference type="RuleBase" id="RU000363"/>
    </source>
</evidence>
<evidence type="ECO:0000313" key="5">
    <source>
        <dbReference type="EMBL" id="KAJ8455728.1"/>
    </source>
</evidence>
<dbReference type="PRINTS" id="PR00081">
    <property type="entry name" value="GDHRDH"/>
</dbReference>
<organism evidence="5 6">
    <name type="scientific">Trametes cubensis</name>
    <dbReference type="NCBI Taxonomy" id="1111947"/>
    <lineage>
        <taxon>Eukaryota</taxon>
        <taxon>Fungi</taxon>
        <taxon>Dikarya</taxon>
        <taxon>Basidiomycota</taxon>
        <taxon>Agaricomycotina</taxon>
        <taxon>Agaricomycetes</taxon>
        <taxon>Polyporales</taxon>
        <taxon>Polyporaceae</taxon>
        <taxon>Trametes</taxon>
    </lineage>
</organism>
<accession>A0AAD7TFV4</accession>
<dbReference type="Proteomes" id="UP001215151">
    <property type="component" value="Unassembled WGS sequence"/>
</dbReference>
<sequence length="246" mass="26543">MCAMASHLARALQLTLLDYSSSRGIGFELVRQLLASPDNLVVAACRNPATATALHDLKDSTRGVLHVIHMDVSHFDSVRASAKVLEPILGETGLDYLINNAGIAARDTAFTLDPDELLRIFRTNVVGPAIVSQTCLPFLQKGKRKIILNISSTAGSIATVEEIGARNTSYSISKAALNMLTLKQKAEWPDIITITLCPGWVKTDMGGEEAYVETEESISKILALITSATAADSGKFLRYNGEAIPW</sequence>
<evidence type="ECO:0000256" key="1">
    <source>
        <dbReference type="ARBA" id="ARBA00006484"/>
    </source>
</evidence>
<reference evidence="5" key="1">
    <citation type="submission" date="2022-11" db="EMBL/GenBank/DDBJ databases">
        <title>Genome Sequence of Cubamyces cubensis.</title>
        <authorList>
            <person name="Buettner E."/>
        </authorList>
    </citation>
    <scope>NUCLEOTIDE SEQUENCE</scope>
    <source>
        <strain evidence="5">MPL-01</strain>
    </source>
</reference>
<dbReference type="PANTHER" id="PTHR43544">
    <property type="entry name" value="SHORT-CHAIN DEHYDROGENASE/REDUCTASE"/>
    <property type="match status" value="1"/>
</dbReference>
<dbReference type="CDD" id="cd05325">
    <property type="entry name" value="carb_red_sniffer_like_SDR_c"/>
    <property type="match status" value="1"/>
</dbReference>
<dbReference type="InterPro" id="IPR051468">
    <property type="entry name" value="Fungal_SecMetab_SDRs"/>
</dbReference>
<name>A0AAD7TFV4_9APHY</name>
<dbReference type="InterPro" id="IPR036291">
    <property type="entry name" value="NAD(P)-bd_dom_sf"/>
</dbReference>
<keyword evidence="6" id="KW-1185">Reference proteome</keyword>